<dbReference type="SUPFAM" id="SSF47384">
    <property type="entry name" value="Homodimeric domain of signal transducing histidine kinase"/>
    <property type="match status" value="1"/>
</dbReference>
<dbReference type="Gene3D" id="3.40.50.2300">
    <property type="match status" value="1"/>
</dbReference>
<dbReference type="InterPro" id="IPR011006">
    <property type="entry name" value="CheY-like_superfamily"/>
</dbReference>
<dbReference type="RefSeq" id="WP_341743312.1">
    <property type="nucleotide sequence ID" value="NZ_CP151406.1"/>
</dbReference>
<dbReference type="SMART" id="SM00388">
    <property type="entry name" value="HisKA"/>
    <property type="match status" value="1"/>
</dbReference>
<evidence type="ECO:0000259" key="9">
    <source>
        <dbReference type="PROSITE" id="PS50110"/>
    </source>
</evidence>
<keyword evidence="12" id="KW-1185">Reference proteome</keyword>
<dbReference type="Pfam" id="PF00072">
    <property type="entry name" value="Response_reg"/>
    <property type="match status" value="1"/>
</dbReference>
<keyword evidence="6" id="KW-1133">Transmembrane helix</keyword>
<dbReference type="InterPro" id="IPR004358">
    <property type="entry name" value="Sig_transdc_His_kin-like_C"/>
</dbReference>
<evidence type="ECO:0000256" key="7">
    <source>
        <dbReference type="SAM" id="SignalP"/>
    </source>
</evidence>
<protein>
    <recommendedName>
        <fullName evidence="2">histidine kinase</fullName>
        <ecNumber evidence="2">2.7.13.3</ecNumber>
    </recommendedName>
</protein>
<evidence type="ECO:0000259" key="8">
    <source>
        <dbReference type="PROSITE" id="PS50109"/>
    </source>
</evidence>
<evidence type="ECO:0000256" key="6">
    <source>
        <dbReference type="SAM" id="Phobius"/>
    </source>
</evidence>
<dbReference type="InterPro" id="IPR003594">
    <property type="entry name" value="HATPase_dom"/>
</dbReference>
<organism evidence="11 12">
    <name type="scientific">Azonexus hydrophilus</name>
    <dbReference type="NCBI Taxonomy" id="418702"/>
    <lineage>
        <taxon>Bacteria</taxon>
        <taxon>Pseudomonadati</taxon>
        <taxon>Pseudomonadota</taxon>
        <taxon>Betaproteobacteria</taxon>
        <taxon>Rhodocyclales</taxon>
        <taxon>Azonexaceae</taxon>
        <taxon>Azonexus</taxon>
    </lineage>
</organism>
<dbReference type="Pfam" id="PF13426">
    <property type="entry name" value="PAS_9"/>
    <property type="match status" value="1"/>
</dbReference>
<keyword evidence="3 5" id="KW-0597">Phosphoprotein</keyword>
<dbReference type="SMART" id="SM00387">
    <property type="entry name" value="HATPase_c"/>
    <property type="match status" value="1"/>
</dbReference>
<dbReference type="InterPro" id="IPR036890">
    <property type="entry name" value="HATPase_C_sf"/>
</dbReference>
<dbReference type="InterPro" id="IPR036097">
    <property type="entry name" value="HisK_dim/P_sf"/>
</dbReference>
<sequence length="605" mass="67361">MLLRLFAIFGLTLALLSPARAQTPSFQEIFEQQATVMLLIDPKNGEIIDANPAASRFYGYERDKLRQMSIQQINTFTDEQVAEERRLAETEGRNYFIFRHQLADETIRTVEVFSRPYVFDGRRLLFSVVHDITPGRNASQDLWYYQQRLEEMVDLQTAHIEQRSRLIIGVLGLAFLLVSAIAIALLVDIRKRKRLEAEVARHTGHLEALVEERTAALSEAKEGAERASRAKSTFLANMSHELRTPMNAIMGMTGLALRQSPPTNLQQQLKKIEQASQHLLAVINDILDISKIEAGHLQLERIDFRLGAVTENLHSLLAQRAGEKGLKLEIDLPPSLSSLCLCGDPVRLGQILLNLMINAIKFTDQGKVALQISQIRTDEQTICLGFEISDSGIGISEADQRRLFNAFEQADNSMSRKYGGTGLGLAISKHLVQLMGGEIGMRSELGQGSTFWFRLCLEKCAVPANPATDADSAQMLQQDFAGTRILLAEDEPINQEVSLGLLEDVGLKVDIAEDGEQAVAMASRNDYALILMDMQMPKMNGIDATRAIRALPAYAKTPILAMTANAFLEDRQQCLAVGMNEHLTKPVDPDRLFATIHKWLSAARN</sequence>
<name>A0ABZ2XE91_9RHOO</name>
<comment type="catalytic activity">
    <reaction evidence="1">
        <text>ATP + protein L-histidine = ADP + protein N-phospho-L-histidine.</text>
        <dbReference type="EC" id="2.7.13.3"/>
    </reaction>
</comment>
<dbReference type="CDD" id="cd00082">
    <property type="entry name" value="HisKA"/>
    <property type="match status" value="1"/>
</dbReference>
<keyword evidence="11" id="KW-0547">Nucleotide-binding</keyword>
<feature type="transmembrane region" description="Helical" evidence="6">
    <location>
        <begin position="166"/>
        <end position="187"/>
    </location>
</feature>
<dbReference type="PRINTS" id="PR00344">
    <property type="entry name" value="BCTRLSENSOR"/>
</dbReference>
<keyword evidence="6" id="KW-0812">Transmembrane</keyword>
<dbReference type="EMBL" id="CP151406">
    <property type="protein sequence ID" value="WZJ20688.1"/>
    <property type="molecule type" value="Genomic_DNA"/>
</dbReference>
<evidence type="ECO:0000256" key="2">
    <source>
        <dbReference type="ARBA" id="ARBA00012438"/>
    </source>
</evidence>
<keyword evidence="4" id="KW-0902">Two-component regulatory system</keyword>
<keyword evidence="11" id="KW-0067">ATP-binding</keyword>
<keyword evidence="6" id="KW-0472">Membrane</keyword>
<dbReference type="Gene3D" id="3.30.565.10">
    <property type="entry name" value="Histidine kinase-like ATPase, C-terminal domain"/>
    <property type="match status" value="1"/>
</dbReference>
<dbReference type="SUPFAM" id="SSF55785">
    <property type="entry name" value="PYP-like sensor domain (PAS domain)"/>
    <property type="match status" value="1"/>
</dbReference>
<dbReference type="NCBIfam" id="TIGR00229">
    <property type="entry name" value="sensory_box"/>
    <property type="match status" value="1"/>
</dbReference>
<dbReference type="SMART" id="SM00091">
    <property type="entry name" value="PAS"/>
    <property type="match status" value="1"/>
</dbReference>
<feature type="chain" id="PRO_5047117935" description="histidine kinase" evidence="7">
    <location>
        <begin position="22"/>
        <end position="605"/>
    </location>
</feature>
<dbReference type="CDD" id="cd16922">
    <property type="entry name" value="HATPase_EvgS-ArcB-TorS-like"/>
    <property type="match status" value="1"/>
</dbReference>
<evidence type="ECO:0000256" key="3">
    <source>
        <dbReference type="ARBA" id="ARBA00022553"/>
    </source>
</evidence>
<dbReference type="PROSITE" id="PS50112">
    <property type="entry name" value="PAS"/>
    <property type="match status" value="1"/>
</dbReference>
<dbReference type="PANTHER" id="PTHR45339">
    <property type="entry name" value="HYBRID SIGNAL TRANSDUCTION HISTIDINE KINASE J"/>
    <property type="match status" value="1"/>
</dbReference>
<dbReference type="Pfam" id="PF02518">
    <property type="entry name" value="HATPase_c"/>
    <property type="match status" value="1"/>
</dbReference>
<evidence type="ECO:0000313" key="12">
    <source>
        <dbReference type="Proteomes" id="UP001479520"/>
    </source>
</evidence>
<dbReference type="Proteomes" id="UP001479520">
    <property type="component" value="Chromosome"/>
</dbReference>
<dbReference type="PROSITE" id="PS50109">
    <property type="entry name" value="HIS_KIN"/>
    <property type="match status" value="1"/>
</dbReference>
<dbReference type="Gene3D" id="3.30.450.20">
    <property type="entry name" value="PAS domain"/>
    <property type="match status" value="1"/>
</dbReference>
<feature type="signal peptide" evidence="7">
    <location>
        <begin position="1"/>
        <end position="21"/>
    </location>
</feature>
<feature type="domain" description="PAS" evidence="10">
    <location>
        <begin position="22"/>
        <end position="65"/>
    </location>
</feature>
<dbReference type="InterPro" id="IPR000014">
    <property type="entry name" value="PAS"/>
</dbReference>
<dbReference type="SUPFAM" id="SSF52172">
    <property type="entry name" value="CheY-like"/>
    <property type="match status" value="1"/>
</dbReference>
<dbReference type="PANTHER" id="PTHR45339:SF1">
    <property type="entry name" value="HYBRID SIGNAL TRANSDUCTION HISTIDINE KINASE J"/>
    <property type="match status" value="1"/>
</dbReference>
<evidence type="ECO:0000259" key="10">
    <source>
        <dbReference type="PROSITE" id="PS50112"/>
    </source>
</evidence>
<keyword evidence="7" id="KW-0732">Signal</keyword>
<evidence type="ECO:0000256" key="5">
    <source>
        <dbReference type="PROSITE-ProRule" id="PRU00169"/>
    </source>
</evidence>
<proteinExistence type="predicted"/>
<dbReference type="InterPro" id="IPR003661">
    <property type="entry name" value="HisK_dim/P_dom"/>
</dbReference>
<dbReference type="CDD" id="cd00130">
    <property type="entry name" value="PAS"/>
    <property type="match status" value="1"/>
</dbReference>
<feature type="domain" description="Histidine kinase" evidence="8">
    <location>
        <begin position="237"/>
        <end position="459"/>
    </location>
</feature>
<dbReference type="SMART" id="SM00448">
    <property type="entry name" value="REC"/>
    <property type="match status" value="1"/>
</dbReference>
<dbReference type="EC" id="2.7.13.3" evidence="2"/>
<gene>
    <name evidence="11" type="ORF">AADV58_12095</name>
</gene>
<dbReference type="Pfam" id="PF00512">
    <property type="entry name" value="HisKA"/>
    <property type="match status" value="1"/>
</dbReference>
<dbReference type="CDD" id="cd17546">
    <property type="entry name" value="REC_hyHK_CKI1_RcsC-like"/>
    <property type="match status" value="1"/>
</dbReference>
<evidence type="ECO:0000256" key="1">
    <source>
        <dbReference type="ARBA" id="ARBA00000085"/>
    </source>
</evidence>
<dbReference type="InterPro" id="IPR005467">
    <property type="entry name" value="His_kinase_dom"/>
</dbReference>
<dbReference type="SUPFAM" id="SSF55874">
    <property type="entry name" value="ATPase domain of HSP90 chaperone/DNA topoisomerase II/histidine kinase"/>
    <property type="match status" value="1"/>
</dbReference>
<evidence type="ECO:0000256" key="4">
    <source>
        <dbReference type="ARBA" id="ARBA00023012"/>
    </source>
</evidence>
<feature type="modified residue" description="4-aspartylphosphate" evidence="5">
    <location>
        <position position="533"/>
    </location>
</feature>
<reference evidence="11 12" key="1">
    <citation type="submission" date="2024-04" db="EMBL/GenBank/DDBJ databases">
        <title>Dissimilatory iodate-reducing microorganisms contribute to the enrichment of iodine in groundwater.</title>
        <authorList>
            <person name="Jiang Z."/>
        </authorList>
    </citation>
    <scope>NUCLEOTIDE SEQUENCE [LARGE SCALE GENOMIC DNA]</scope>
    <source>
        <strain evidence="11 12">NCP973</strain>
    </source>
</reference>
<dbReference type="Gene3D" id="1.10.287.130">
    <property type="match status" value="1"/>
</dbReference>
<dbReference type="InterPro" id="IPR001789">
    <property type="entry name" value="Sig_transdc_resp-reg_receiver"/>
</dbReference>
<evidence type="ECO:0000313" key="11">
    <source>
        <dbReference type="EMBL" id="WZJ20688.1"/>
    </source>
</evidence>
<accession>A0ABZ2XE91</accession>
<feature type="domain" description="Response regulatory" evidence="9">
    <location>
        <begin position="484"/>
        <end position="600"/>
    </location>
</feature>
<dbReference type="InterPro" id="IPR035965">
    <property type="entry name" value="PAS-like_dom_sf"/>
</dbReference>
<dbReference type="GO" id="GO:0005524">
    <property type="term" value="F:ATP binding"/>
    <property type="evidence" value="ECO:0007669"/>
    <property type="project" value="UniProtKB-KW"/>
</dbReference>
<dbReference type="PROSITE" id="PS50110">
    <property type="entry name" value="RESPONSE_REGULATORY"/>
    <property type="match status" value="1"/>
</dbReference>